<dbReference type="PANTHER" id="PTHR13593:SF103">
    <property type="entry name" value="RE10370P"/>
    <property type="match status" value="1"/>
</dbReference>
<dbReference type="SUPFAM" id="SSF51695">
    <property type="entry name" value="PLC-like phosphodiesterases"/>
    <property type="match status" value="1"/>
</dbReference>
<accession>A0A553NBK1</accession>
<dbReference type="GO" id="GO:0006629">
    <property type="term" value="P:lipid metabolic process"/>
    <property type="evidence" value="ECO:0007669"/>
    <property type="project" value="InterPro"/>
</dbReference>
<dbReference type="InterPro" id="IPR017946">
    <property type="entry name" value="PLC-like_Pdiesterase_TIM-brl"/>
</dbReference>
<dbReference type="GO" id="GO:0008081">
    <property type="term" value="F:phosphoric diester hydrolase activity"/>
    <property type="evidence" value="ECO:0007669"/>
    <property type="project" value="InterPro"/>
</dbReference>
<dbReference type="PANTHER" id="PTHR13593">
    <property type="match status" value="1"/>
</dbReference>
<proteinExistence type="predicted"/>
<gene>
    <name evidence="1" type="ORF">TCAL_13109</name>
</gene>
<protein>
    <submittedName>
        <fullName evidence="1">Uncharacterized protein</fullName>
    </submittedName>
</protein>
<dbReference type="Proteomes" id="UP000318571">
    <property type="component" value="Chromosome 10"/>
</dbReference>
<sequence>MSVVVKFVFRRQPRERRHQPHQKLDHGDILKPKMVLYDPREAFKLTLNERWTGKQLIVALEEFSSWTGQTISRLPPAGVEQTPYGQSSITTSSKYVATSSIRPTSPNFVGSYSSRSTPVRADWERNLQLQLVQCRREPAVLPIPILEDLRCEEPVGTVIPPHPHPTVFLTVNAYARVTWTASDEALRVVRLNETESSNVKTDIPFKFRIIDEIDACLGFWIAYIRNDSIISLNCIKTRPHWMKKMRDYIGFLPITQAMLPGTHNSVLQTQFQGFFASLITKRWTYTQEEPIWNQLVLGIRFLDVEINTNMEGVAGILEAFDLNPDKRVRNVQLNGPLGELIRALDKFLSISQDVVVVKFVFRRQPENRRHQHIRNLIMRHFEPKMVLYDPREAFKLTLNDCWDRGKQLIVALEEFSSWTGQTISRLPPAGVEQKLVSKSTGSPDYPKNFFWPPIQMTWNQSVAEIRALNDFLDDFYHAHPSPTEHLAYFNGLVATLGYSSLSIWSDAMDLDTNGIRILADKIDRSLDVWFHDKYWRSATIVATDYFLSNDLVDVSIDTNLKRAICMKTNH</sequence>
<organism evidence="1 2">
    <name type="scientific">Tigriopus californicus</name>
    <name type="common">Marine copepod</name>
    <dbReference type="NCBI Taxonomy" id="6832"/>
    <lineage>
        <taxon>Eukaryota</taxon>
        <taxon>Metazoa</taxon>
        <taxon>Ecdysozoa</taxon>
        <taxon>Arthropoda</taxon>
        <taxon>Crustacea</taxon>
        <taxon>Multicrustacea</taxon>
        <taxon>Hexanauplia</taxon>
        <taxon>Copepoda</taxon>
        <taxon>Harpacticoida</taxon>
        <taxon>Harpacticidae</taxon>
        <taxon>Tigriopus</taxon>
    </lineage>
</organism>
<dbReference type="InterPro" id="IPR051057">
    <property type="entry name" value="PI-PLC_domain"/>
</dbReference>
<dbReference type="PROSITE" id="PS50007">
    <property type="entry name" value="PIPLC_X_DOMAIN"/>
    <property type="match status" value="1"/>
</dbReference>
<evidence type="ECO:0000313" key="1">
    <source>
        <dbReference type="EMBL" id="TRY62820.1"/>
    </source>
</evidence>
<name>A0A553NBK1_TIGCA</name>
<dbReference type="AlphaFoldDB" id="A0A553NBK1"/>
<keyword evidence="2" id="KW-1185">Reference proteome</keyword>
<dbReference type="EMBL" id="VCGU01000458">
    <property type="protein sequence ID" value="TRY62820.1"/>
    <property type="molecule type" value="Genomic_DNA"/>
</dbReference>
<evidence type="ECO:0000313" key="2">
    <source>
        <dbReference type="Proteomes" id="UP000318571"/>
    </source>
</evidence>
<dbReference type="OMA" id="EEFSSWT"/>
<dbReference type="Gene3D" id="3.20.20.190">
    <property type="entry name" value="Phosphatidylinositol (PI) phosphodiesterase"/>
    <property type="match status" value="1"/>
</dbReference>
<comment type="caution">
    <text evidence="1">The sequence shown here is derived from an EMBL/GenBank/DDBJ whole genome shotgun (WGS) entry which is preliminary data.</text>
</comment>
<reference evidence="1 2" key="1">
    <citation type="journal article" date="2018" name="Nat. Ecol. Evol.">
        <title>Genomic signatures of mitonuclear coevolution across populations of Tigriopus californicus.</title>
        <authorList>
            <person name="Barreto F.S."/>
            <person name="Watson E.T."/>
            <person name="Lima T.G."/>
            <person name="Willett C.S."/>
            <person name="Edmands S."/>
            <person name="Li W."/>
            <person name="Burton R.S."/>
        </authorList>
    </citation>
    <scope>NUCLEOTIDE SEQUENCE [LARGE SCALE GENOMIC DNA]</scope>
    <source>
        <strain evidence="1 2">San Diego</strain>
    </source>
</reference>